<dbReference type="SUPFAM" id="SSF52833">
    <property type="entry name" value="Thioredoxin-like"/>
    <property type="match status" value="1"/>
</dbReference>
<evidence type="ECO:0000259" key="2">
    <source>
        <dbReference type="Pfam" id="PF01323"/>
    </source>
</evidence>
<reference evidence="3" key="1">
    <citation type="journal article" date="2023" name="Mol. Phylogenet. Evol.">
        <title>Genome-scale phylogeny and comparative genomics of the fungal order Sordariales.</title>
        <authorList>
            <person name="Hensen N."/>
            <person name="Bonometti L."/>
            <person name="Westerberg I."/>
            <person name="Brannstrom I.O."/>
            <person name="Guillou S."/>
            <person name="Cros-Aarteil S."/>
            <person name="Calhoun S."/>
            <person name="Haridas S."/>
            <person name="Kuo A."/>
            <person name="Mondo S."/>
            <person name="Pangilinan J."/>
            <person name="Riley R."/>
            <person name="LaButti K."/>
            <person name="Andreopoulos B."/>
            <person name="Lipzen A."/>
            <person name="Chen C."/>
            <person name="Yan M."/>
            <person name="Daum C."/>
            <person name="Ng V."/>
            <person name="Clum A."/>
            <person name="Steindorff A."/>
            <person name="Ohm R.A."/>
            <person name="Martin F."/>
            <person name="Silar P."/>
            <person name="Natvig D.O."/>
            <person name="Lalanne C."/>
            <person name="Gautier V."/>
            <person name="Ament-Velasquez S.L."/>
            <person name="Kruys A."/>
            <person name="Hutchinson M.I."/>
            <person name="Powell A.J."/>
            <person name="Barry K."/>
            <person name="Miller A.N."/>
            <person name="Grigoriev I.V."/>
            <person name="Debuchy R."/>
            <person name="Gladieux P."/>
            <person name="Hiltunen Thoren M."/>
            <person name="Johannesson H."/>
        </authorList>
    </citation>
    <scope>NUCLEOTIDE SEQUENCE</scope>
    <source>
        <strain evidence="3">CBS 508.74</strain>
    </source>
</reference>
<dbReference type="GO" id="GO:0006749">
    <property type="term" value="P:glutathione metabolic process"/>
    <property type="evidence" value="ECO:0007669"/>
    <property type="project" value="TreeGrafter"/>
</dbReference>
<evidence type="ECO:0000313" key="4">
    <source>
        <dbReference type="Proteomes" id="UP001302812"/>
    </source>
</evidence>
<dbReference type="AlphaFoldDB" id="A0AAN6YVT6"/>
<dbReference type="GO" id="GO:0004602">
    <property type="term" value="F:glutathione peroxidase activity"/>
    <property type="evidence" value="ECO:0007669"/>
    <property type="project" value="TreeGrafter"/>
</dbReference>
<protein>
    <recommendedName>
        <fullName evidence="2">DSBA-like thioredoxin domain-containing protein</fullName>
    </recommendedName>
</protein>
<name>A0AAN6YVT6_9PEZI</name>
<dbReference type="GO" id="GO:0005739">
    <property type="term" value="C:mitochondrion"/>
    <property type="evidence" value="ECO:0007669"/>
    <property type="project" value="TreeGrafter"/>
</dbReference>
<dbReference type="PANTHER" id="PTHR42943">
    <property type="entry name" value="GLUTATHIONE S-TRANSFERASE KAPPA"/>
    <property type="match status" value="1"/>
</dbReference>
<dbReference type="InterPro" id="IPR036249">
    <property type="entry name" value="Thioredoxin-like_sf"/>
</dbReference>
<dbReference type="RefSeq" id="XP_064673182.1">
    <property type="nucleotide sequence ID" value="XM_064814456.1"/>
</dbReference>
<dbReference type="Proteomes" id="UP001302812">
    <property type="component" value="Unassembled WGS sequence"/>
</dbReference>
<organism evidence="3 4">
    <name type="scientific">Canariomyces notabilis</name>
    <dbReference type="NCBI Taxonomy" id="2074819"/>
    <lineage>
        <taxon>Eukaryota</taxon>
        <taxon>Fungi</taxon>
        <taxon>Dikarya</taxon>
        <taxon>Ascomycota</taxon>
        <taxon>Pezizomycotina</taxon>
        <taxon>Sordariomycetes</taxon>
        <taxon>Sordariomycetidae</taxon>
        <taxon>Sordariales</taxon>
        <taxon>Chaetomiaceae</taxon>
        <taxon>Canariomyces</taxon>
    </lineage>
</organism>
<sequence length="191" mass="21611">MARPKITHYVDMLSPFSYTAYHILRHDAVFMECDITHVPVSLVGLMQKCGNTPPIMIKNKDHWTRRERLRWASAFSVPMTVPIPPDFPGPAQLPIMRALCVVSASRQGGGREGQDHGQNQDQDQTHLFHRALDVFFAKQWGPNAVATHNEPGLLQTTLRDLFGAEEAARSTPHRVRDNRRPTPHGQHRQGL</sequence>
<reference evidence="3" key="2">
    <citation type="submission" date="2023-05" db="EMBL/GenBank/DDBJ databases">
        <authorList>
            <consortium name="Lawrence Berkeley National Laboratory"/>
            <person name="Steindorff A."/>
            <person name="Hensen N."/>
            <person name="Bonometti L."/>
            <person name="Westerberg I."/>
            <person name="Brannstrom I.O."/>
            <person name="Guillou S."/>
            <person name="Cros-Aarteil S."/>
            <person name="Calhoun S."/>
            <person name="Haridas S."/>
            <person name="Kuo A."/>
            <person name="Mondo S."/>
            <person name="Pangilinan J."/>
            <person name="Riley R."/>
            <person name="Labutti K."/>
            <person name="Andreopoulos B."/>
            <person name="Lipzen A."/>
            <person name="Chen C."/>
            <person name="Yanf M."/>
            <person name="Daum C."/>
            <person name="Ng V."/>
            <person name="Clum A."/>
            <person name="Ohm R."/>
            <person name="Martin F."/>
            <person name="Silar P."/>
            <person name="Natvig D."/>
            <person name="Lalanne C."/>
            <person name="Gautier V."/>
            <person name="Ament-Velasquez S.L."/>
            <person name="Kruys A."/>
            <person name="Hutchinson M.I."/>
            <person name="Powell A.J."/>
            <person name="Barry K."/>
            <person name="Miller A.N."/>
            <person name="Grigoriev I.V."/>
            <person name="Debuchy R."/>
            <person name="Gladieux P."/>
            <person name="Thoren M.H."/>
            <person name="Johannesson H."/>
        </authorList>
    </citation>
    <scope>NUCLEOTIDE SEQUENCE</scope>
    <source>
        <strain evidence="3">CBS 508.74</strain>
    </source>
</reference>
<accession>A0AAN6YVT6</accession>
<dbReference type="GeneID" id="89938581"/>
<keyword evidence="4" id="KW-1185">Reference proteome</keyword>
<gene>
    <name evidence="3" type="ORF">N656DRAFT_775530</name>
</gene>
<evidence type="ECO:0000313" key="3">
    <source>
        <dbReference type="EMBL" id="KAK4115612.1"/>
    </source>
</evidence>
<dbReference type="EMBL" id="MU853334">
    <property type="protein sequence ID" value="KAK4115612.1"/>
    <property type="molecule type" value="Genomic_DNA"/>
</dbReference>
<feature type="region of interest" description="Disordered" evidence="1">
    <location>
        <begin position="167"/>
        <end position="191"/>
    </location>
</feature>
<feature type="compositionally biased region" description="Basic residues" evidence="1">
    <location>
        <begin position="181"/>
        <end position="191"/>
    </location>
</feature>
<dbReference type="Gene3D" id="3.40.30.10">
    <property type="entry name" value="Glutaredoxin"/>
    <property type="match status" value="1"/>
</dbReference>
<feature type="domain" description="DSBA-like thioredoxin" evidence="2">
    <location>
        <begin position="6"/>
        <end position="104"/>
    </location>
</feature>
<dbReference type="GO" id="GO:0005777">
    <property type="term" value="C:peroxisome"/>
    <property type="evidence" value="ECO:0007669"/>
    <property type="project" value="TreeGrafter"/>
</dbReference>
<comment type="caution">
    <text evidence="3">The sequence shown here is derived from an EMBL/GenBank/DDBJ whole genome shotgun (WGS) entry which is preliminary data.</text>
</comment>
<proteinExistence type="predicted"/>
<dbReference type="InterPro" id="IPR051924">
    <property type="entry name" value="GST_Kappa/NadH"/>
</dbReference>
<evidence type="ECO:0000256" key="1">
    <source>
        <dbReference type="SAM" id="MobiDB-lite"/>
    </source>
</evidence>
<dbReference type="PANTHER" id="PTHR42943:SF2">
    <property type="entry name" value="GLUTATHIONE S-TRANSFERASE KAPPA 1"/>
    <property type="match status" value="1"/>
</dbReference>
<dbReference type="InterPro" id="IPR001853">
    <property type="entry name" value="DSBA-like_thioredoxin_dom"/>
</dbReference>
<dbReference type="Pfam" id="PF01323">
    <property type="entry name" value="DSBA"/>
    <property type="match status" value="1"/>
</dbReference>
<dbReference type="GO" id="GO:0004364">
    <property type="term" value="F:glutathione transferase activity"/>
    <property type="evidence" value="ECO:0007669"/>
    <property type="project" value="TreeGrafter"/>
</dbReference>